<keyword evidence="2" id="KW-1185">Reference proteome</keyword>
<dbReference type="EMBL" id="BAAATD010000013">
    <property type="protein sequence ID" value="GAA2628233.1"/>
    <property type="molecule type" value="Genomic_DNA"/>
</dbReference>
<evidence type="ECO:0000313" key="2">
    <source>
        <dbReference type="Proteomes" id="UP001501509"/>
    </source>
</evidence>
<protein>
    <submittedName>
        <fullName evidence="1">Uncharacterized protein</fullName>
    </submittedName>
</protein>
<comment type="caution">
    <text evidence="1">The sequence shown here is derived from an EMBL/GenBank/DDBJ whole genome shotgun (WGS) entry which is preliminary data.</text>
</comment>
<sequence length="323" mass="36026">MITADAQLIAALAERTGLPPEALFTPVALARVQGVFAYPLHDDAAEDVVRRLVETMTRVIDFGAPAGADPASRYVWLPEITTHYVSAETRRVVIGVSSAGEMPARRSPDDIYDPHADGWDLDPGEYDADLVRQAQQWSWWQRVKAAGVRESWRMPEPYAGADHEVPLDRALHERDRTGDQATYRSALRQIRNATYRDIDAWAHSGHEALARADTVTIRSAAAQRRRSAALTEALGYYQTGVAVGELSLPAGFTGVLPWSWTQNRPFLRARHGWALALWRLGDFDNAGTVLRTSLWINPADNQGLRDLLPLVEQRRPYEEVAIV</sequence>
<evidence type="ECO:0000313" key="1">
    <source>
        <dbReference type="EMBL" id="GAA2628233.1"/>
    </source>
</evidence>
<gene>
    <name evidence="1" type="ORF">GCM10010411_76950</name>
</gene>
<proteinExistence type="predicted"/>
<reference evidence="1 2" key="1">
    <citation type="journal article" date="2019" name="Int. J. Syst. Evol. Microbiol.">
        <title>The Global Catalogue of Microorganisms (GCM) 10K type strain sequencing project: providing services to taxonomists for standard genome sequencing and annotation.</title>
        <authorList>
            <consortium name="The Broad Institute Genomics Platform"/>
            <consortium name="The Broad Institute Genome Sequencing Center for Infectious Disease"/>
            <person name="Wu L."/>
            <person name="Ma J."/>
        </authorList>
    </citation>
    <scope>NUCLEOTIDE SEQUENCE [LARGE SCALE GENOMIC DNA]</scope>
    <source>
        <strain evidence="1 2">JCM 6833</strain>
    </source>
</reference>
<accession>A0ABN3QJV6</accession>
<organism evidence="1 2">
    <name type="scientific">Actinomadura fulvescens</name>
    <dbReference type="NCBI Taxonomy" id="46160"/>
    <lineage>
        <taxon>Bacteria</taxon>
        <taxon>Bacillati</taxon>
        <taxon>Actinomycetota</taxon>
        <taxon>Actinomycetes</taxon>
        <taxon>Streptosporangiales</taxon>
        <taxon>Thermomonosporaceae</taxon>
        <taxon>Actinomadura</taxon>
    </lineage>
</organism>
<dbReference type="Proteomes" id="UP001501509">
    <property type="component" value="Unassembled WGS sequence"/>
</dbReference>
<dbReference type="RefSeq" id="WP_344547423.1">
    <property type="nucleotide sequence ID" value="NZ_BAAATD010000013.1"/>
</dbReference>
<name>A0ABN3QJV6_9ACTN</name>